<organism evidence="1 2">
    <name type="scientific">Athelia psychrophila</name>
    <dbReference type="NCBI Taxonomy" id="1759441"/>
    <lineage>
        <taxon>Eukaryota</taxon>
        <taxon>Fungi</taxon>
        <taxon>Dikarya</taxon>
        <taxon>Basidiomycota</taxon>
        <taxon>Agaricomycotina</taxon>
        <taxon>Agaricomycetes</taxon>
        <taxon>Agaricomycetidae</taxon>
        <taxon>Atheliales</taxon>
        <taxon>Atheliaceae</taxon>
        <taxon>Athelia</taxon>
    </lineage>
</organism>
<dbReference type="AlphaFoldDB" id="A0A166FV26"/>
<dbReference type="STRING" id="436010.A0A166FV26"/>
<dbReference type="OrthoDB" id="2999926at2759"/>
<keyword evidence="2" id="KW-1185">Reference proteome</keyword>
<dbReference type="Proteomes" id="UP000076532">
    <property type="component" value="Unassembled WGS sequence"/>
</dbReference>
<name>A0A166FV26_9AGAM</name>
<accession>A0A166FV26</accession>
<gene>
    <name evidence="1" type="ORF">FIBSPDRAFT_894453</name>
</gene>
<reference evidence="1 2" key="1">
    <citation type="journal article" date="2016" name="Mol. Biol. Evol.">
        <title>Comparative Genomics of Early-Diverging Mushroom-Forming Fungi Provides Insights into the Origins of Lignocellulose Decay Capabilities.</title>
        <authorList>
            <person name="Nagy L.G."/>
            <person name="Riley R."/>
            <person name="Tritt A."/>
            <person name="Adam C."/>
            <person name="Daum C."/>
            <person name="Floudas D."/>
            <person name="Sun H."/>
            <person name="Yadav J.S."/>
            <person name="Pangilinan J."/>
            <person name="Larsson K.H."/>
            <person name="Matsuura K."/>
            <person name="Barry K."/>
            <person name="Labutti K."/>
            <person name="Kuo R."/>
            <person name="Ohm R.A."/>
            <person name="Bhattacharya S.S."/>
            <person name="Shirouzu T."/>
            <person name="Yoshinaga Y."/>
            <person name="Martin F.M."/>
            <person name="Grigoriev I.V."/>
            <person name="Hibbett D.S."/>
        </authorList>
    </citation>
    <scope>NUCLEOTIDE SEQUENCE [LARGE SCALE GENOMIC DNA]</scope>
    <source>
        <strain evidence="1 2">CBS 109695</strain>
    </source>
</reference>
<protein>
    <submittedName>
        <fullName evidence="1">Uncharacterized protein</fullName>
    </submittedName>
</protein>
<dbReference type="EMBL" id="KV417585">
    <property type="protein sequence ID" value="KZP17194.1"/>
    <property type="molecule type" value="Genomic_DNA"/>
</dbReference>
<sequence length="212" mass="22856">MCPRETFWFNEKAYNQKIHQKNYMYGELARNIYTKCRAIASSKASAVAGIACVHVSGGASLIGSTYTGRNINVEGRKLAALECFWESTAAGPLRHHDIRDTLIPITIATIIGMFTFNINLGISNVVVSSAYAAQMSCGYSFPISGHALSAGAFGVETGTGWMGKKANGALVGGGPYDNIPVQELHYWNGPVHNGFNGNGPPQNMYYNNGPQR</sequence>
<proteinExistence type="predicted"/>
<evidence type="ECO:0000313" key="2">
    <source>
        <dbReference type="Proteomes" id="UP000076532"/>
    </source>
</evidence>
<evidence type="ECO:0000313" key="1">
    <source>
        <dbReference type="EMBL" id="KZP17194.1"/>
    </source>
</evidence>